<dbReference type="Proteomes" id="UP001141253">
    <property type="component" value="Chromosome 1"/>
</dbReference>
<proteinExistence type="predicted"/>
<organism evidence="1 2">
    <name type="scientific">Salix suchowensis</name>
    <dbReference type="NCBI Taxonomy" id="1278906"/>
    <lineage>
        <taxon>Eukaryota</taxon>
        <taxon>Viridiplantae</taxon>
        <taxon>Streptophyta</taxon>
        <taxon>Embryophyta</taxon>
        <taxon>Tracheophyta</taxon>
        <taxon>Spermatophyta</taxon>
        <taxon>Magnoliopsida</taxon>
        <taxon>eudicotyledons</taxon>
        <taxon>Gunneridae</taxon>
        <taxon>Pentapetalae</taxon>
        <taxon>rosids</taxon>
        <taxon>fabids</taxon>
        <taxon>Malpighiales</taxon>
        <taxon>Salicaceae</taxon>
        <taxon>Saliceae</taxon>
        <taxon>Salix</taxon>
    </lineage>
</organism>
<gene>
    <name evidence="1" type="ORF">OIU77_023277</name>
</gene>
<reference evidence="1" key="2">
    <citation type="journal article" date="2023" name="Int. J. Mol. Sci.">
        <title>De Novo Assembly and Annotation of 11 Diverse Shrub Willow (Salix) Genomes Reveals Novel Gene Organization in Sex-Linked Regions.</title>
        <authorList>
            <person name="Hyden B."/>
            <person name="Feng K."/>
            <person name="Yates T.B."/>
            <person name="Jawdy S."/>
            <person name="Cereghino C."/>
            <person name="Smart L.B."/>
            <person name="Muchero W."/>
        </authorList>
    </citation>
    <scope>NUCLEOTIDE SEQUENCE</scope>
    <source>
        <tissue evidence="1">Shoot tip</tissue>
    </source>
</reference>
<evidence type="ECO:0000313" key="1">
    <source>
        <dbReference type="EMBL" id="KAJ6394011.1"/>
    </source>
</evidence>
<reference evidence="1" key="1">
    <citation type="submission" date="2022-10" db="EMBL/GenBank/DDBJ databases">
        <authorList>
            <person name="Hyden B.L."/>
            <person name="Feng K."/>
            <person name="Yates T."/>
            <person name="Jawdy S."/>
            <person name="Smart L.B."/>
            <person name="Muchero W."/>
        </authorList>
    </citation>
    <scope>NUCLEOTIDE SEQUENCE</scope>
    <source>
        <tissue evidence="1">Shoot tip</tissue>
    </source>
</reference>
<evidence type="ECO:0000313" key="2">
    <source>
        <dbReference type="Proteomes" id="UP001141253"/>
    </source>
</evidence>
<protein>
    <submittedName>
        <fullName evidence="1">Uncharacterized protein</fullName>
    </submittedName>
</protein>
<comment type="caution">
    <text evidence="1">The sequence shown here is derived from an EMBL/GenBank/DDBJ whole genome shotgun (WGS) entry which is preliminary data.</text>
</comment>
<dbReference type="EMBL" id="JAPFFI010000005">
    <property type="protein sequence ID" value="KAJ6394011.1"/>
    <property type="molecule type" value="Genomic_DNA"/>
</dbReference>
<keyword evidence="2" id="KW-1185">Reference proteome</keyword>
<name>A0ABQ9C3D5_9ROSI</name>
<accession>A0ABQ9C3D5</accession>
<sequence length="83" mass="9952">MEPSREQRGVFLRMPAVQFIKILQMLPFDMPYDFMRKIHPGGDGEDYHEVRNVPEIYCTYQTKWQSENLLQLCKTRHSFEKAT</sequence>